<organism evidence="2 3">
    <name type="scientific">Roseibium suaedae</name>
    <dbReference type="NCBI Taxonomy" id="735517"/>
    <lineage>
        <taxon>Bacteria</taxon>
        <taxon>Pseudomonadati</taxon>
        <taxon>Pseudomonadota</taxon>
        <taxon>Alphaproteobacteria</taxon>
        <taxon>Hyphomicrobiales</taxon>
        <taxon>Stappiaceae</taxon>
        <taxon>Roseibium</taxon>
    </lineage>
</organism>
<dbReference type="GO" id="GO:0004519">
    <property type="term" value="F:endonuclease activity"/>
    <property type="evidence" value="ECO:0007669"/>
    <property type="project" value="UniProtKB-KW"/>
</dbReference>
<dbReference type="InterPro" id="IPR047216">
    <property type="entry name" value="Endonuclease_DUF559_bact"/>
</dbReference>
<keyword evidence="2" id="KW-0540">Nuclease</keyword>
<name>A0A1M7CWP3_9HYPH</name>
<sequence length="116" mass="13401">MTKLSFARKLRQNGTDAERRLWHHLRNRNLNGWKFRRQVPIGLFVADFMCKEARLIVEIDGSQHADDLARDGARTAHLNELGYSVIRFWNADVLTATDAVLETILAELNRKTGIER</sequence>
<feature type="domain" description="DUF559" evidence="1">
    <location>
        <begin position="4"/>
        <end position="108"/>
    </location>
</feature>
<dbReference type="Gene3D" id="3.40.960.10">
    <property type="entry name" value="VSR Endonuclease"/>
    <property type="match status" value="1"/>
</dbReference>
<dbReference type="PANTHER" id="PTHR38590">
    <property type="entry name" value="BLL0828 PROTEIN"/>
    <property type="match status" value="1"/>
</dbReference>
<evidence type="ECO:0000313" key="2">
    <source>
        <dbReference type="EMBL" id="SHL71758.1"/>
    </source>
</evidence>
<dbReference type="CDD" id="cd01038">
    <property type="entry name" value="Endonuclease_DUF559"/>
    <property type="match status" value="1"/>
</dbReference>
<dbReference type="STRING" id="735517.SAMN05444272_1300"/>
<dbReference type="PANTHER" id="PTHR38590:SF1">
    <property type="entry name" value="BLL0828 PROTEIN"/>
    <property type="match status" value="1"/>
</dbReference>
<dbReference type="Proteomes" id="UP000186002">
    <property type="component" value="Unassembled WGS sequence"/>
</dbReference>
<dbReference type="Pfam" id="PF04480">
    <property type="entry name" value="DUF559"/>
    <property type="match status" value="1"/>
</dbReference>
<dbReference type="OrthoDB" id="9798754at2"/>
<dbReference type="InterPro" id="IPR011335">
    <property type="entry name" value="Restrct_endonuc-II-like"/>
</dbReference>
<proteinExistence type="predicted"/>
<gene>
    <name evidence="2" type="ORF">SAMN05444272_1300</name>
</gene>
<protein>
    <submittedName>
        <fullName evidence="2">Very-short-patch-repair endonuclease</fullName>
    </submittedName>
</protein>
<keyword evidence="2" id="KW-0255">Endonuclease</keyword>
<dbReference type="EMBL" id="FRBW01000001">
    <property type="protein sequence ID" value="SHL71758.1"/>
    <property type="molecule type" value="Genomic_DNA"/>
</dbReference>
<evidence type="ECO:0000259" key="1">
    <source>
        <dbReference type="Pfam" id="PF04480"/>
    </source>
</evidence>
<keyword evidence="3" id="KW-1185">Reference proteome</keyword>
<dbReference type="SUPFAM" id="SSF52980">
    <property type="entry name" value="Restriction endonuclease-like"/>
    <property type="match status" value="1"/>
</dbReference>
<accession>A0A1M7CWP3</accession>
<dbReference type="InterPro" id="IPR007569">
    <property type="entry name" value="DUF559"/>
</dbReference>
<evidence type="ECO:0000313" key="3">
    <source>
        <dbReference type="Proteomes" id="UP000186002"/>
    </source>
</evidence>
<dbReference type="RefSeq" id="WP_073010262.1">
    <property type="nucleotide sequence ID" value="NZ_FRBW01000001.1"/>
</dbReference>
<keyword evidence="2" id="KW-0378">Hydrolase</keyword>
<reference evidence="2 3" key="1">
    <citation type="submission" date="2016-11" db="EMBL/GenBank/DDBJ databases">
        <authorList>
            <person name="Jaros S."/>
            <person name="Januszkiewicz K."/>
            <person name="Wedrychowicz H."/>
        </authorList>
    </citation>
    <scope>NUCLEOTIDE SEQUENCE [LARGE SCALE GENOMIC DNA]</scope>
    <source>
        <strain evidence="2 3">DSM 22153</strain>
    </source>
</reference>
<dbReference type="AlphaFoldDB" id="A0A1M7CWP3"/>